<feature type="domain" description="HTH gntR-type" evidence="4">
    <location>
        <begin position="4"/>
        <end position="71"/>
    </location>
</feature>
<keyword evidence="2" id="KW-0238">DNA-binding</keyword>
<accession>A0A2A4T6Y4</accession>
<evidence type="ECO:0000259" key="4">
    <source>
        <dbReference type="PROSITE" id="PS50949"/>
    </source>
</evidence>
<dbReference type="InterPro" id="IPR000524">
    <property type="entry name" value="Tscrpt_reg_HTH_GntR"/>
</dbReference>
<protein>
    <submittedName>
        <fullName evidence="5">GntR family transcriptional regulator</fullName>
    </submittedName>
</protein>
<keyword evidence="1" id="KW-0805">Transcription regulation</keyword>
<dbReference type="CDD" id="cd07377">
    <property type="entry name" value="WHTH_GntR"/>
    <property type="match status" value="1"/>
</dbReference>
<dbReference type="InterPro" id="IPR008920">
    <property type="entry name" value="TF_FadR/GntR_C"/>
</dbReference>
<dbReference type="SMART" id="SM00345">
    <property type="entry name" value="HTH_GNTR"/>
    <property type="match status" value="1"/>
</dbReference>
<dbReference type="InterPro" id="IPR036388">
    <property type="entry name" value="WH-like_DNA-bd_sf"/>
</dbReference>
<dbReference type="SUPFAM" id="SSF48008">
    <property type="entry name" value="GntR ligand-binding domain-like"/>
    <property type="match status" value="1"/>
</dbReference>
<dbReference type="EMBL" id="NVSR01000016">
    <property type="protein sequence ID" value="PCI29292.1"/>
    <property type="molecule type" value="Genomic_DNA"/>
</dbReference>
<dbReference type="InterPro" id="IPR036390">
    <property type="entry name" value="WH_DNA-bd_sf"/>
</dbReference>
<evidence type="ECO:0000256" key="1">
    <source>
        <dbReference type="ARBA" id="ARBA00023015"/>
    </source>
</evidence>
<dbReference type="Pfam" id="PF00392">
    <property type="entry name" value="GntR"/>
    <property type="match status" value="1"/>
</dbReference>
<comment type="caution">
    <text evidence="5">The sequence shown here is derived from an EMBL/GenBank/DDBJ whole genome shotgun (WGS) entry which is preliminary data.</text>
</comment>
<organism evidence="5 6">
    <name type="scientific">SAR324 cluster bacterium</name>
    <dbReference type="NCBI Taxonomy" id="2024889"/>
    <lineage>
        <taxon>Bacteria</taxon>
        <taxon>Deltaproteobacteria</taxon>
        <taxon>SAR324 cluster</taxon>
    </lineage>
</organism>
<dbReference type="SUPFAM" id="SSF46785">
    <property type="entry name" value="Winged helix' DNA-binding domain"/>
    <property type="match status" value="1"/>
</dbReference>
<evidence type="ECO:0000313" key="6">
    <source>
        <dbReference type="Proteomes" id="UP000218113"/>
    </source>
</evidence>
<evidence type="ECO:0000256" key="2">
    <source>
        <dbReference type="ARBA" id="ARBA00023125"/>
    </source>
</evidence>
<dbReference type="PANTHER" id="PTHR43537:SF45">
    <property type="entry name" value="GNTR FAMILY REGULATORY PROTEIN"/>
    <property type="match status" value="1"/>
</dbReference>
<gene>
    <name evidence="5" type="ORF">COB67_04320</name>
</gene>
<reference evidence="6" key="1">
    <citation type="submission" date="2017-08" db="EMBL/GenBank/DDBJ databases">
        <title>A dynamic microbial community with high functional redundancy inhabits the cold, oxic subseafloor aquifer.</title>
        <authorList>
            <person name="Tully B.J."/>
            <person name="Wheat C.G."/>
            <person name="Glazer B.T."/>
            <person name="Huber J.A."/>
        </authorList>
    </citation>
    <scope>NUCLEOTIDE SEQUENCE [LARGE SCALE GENOMIC DNA]</scope>
</reference>
<keyword evidence="3" id="KW-0804">Transcription</keyword>
<dbReference type="GO" id="GO:0003700">
    <property type="term" value="F:DNA-binding transcription factor activity"/>
    <property type="evidence" value="ECO:0007669"/>
    <property type="project" value="InterPro"/>
</dbReference>
<dbReference type="PANTHER" id="PTHR43537">
    <property type="entry name" value="TRANSCRIPTIONAL REGULATOR, GNTR FAMILY"/>
    <property type="match status" value="1"/>
</dbReference>
<dbReference type="SMART" id="SM00895">
    <property type="entry name" value="FCD"/>
    <property type="match status" value="1"/>
</dbReference>
<dbReference type="AlphaFoldDB" id="A0A2A4T6Y4"/>
<evidence type="ECO:0000313" key="5">
    <source>
        <dbReference type="EMBL" id="PCI29292.1"/>
    </source>
</evidence>
<sequence>MAKENLEEFAYRSIIRLILKNKFKPGDFLLEIELAETLKLSRTPVRHALGRLVGEGFLEKRKKKGCLISVPTSEDAKHVFFARENLEGLTATSAAMYATEDDIIELRTILEKEKKALVTYNKEDYSTTNEDFHLGIARMSRNIYLEKYCRNIFWRSNIYIFFFDNYYTQPTSIDEQYTPDQHIQIVDAIAEHDAEKAGELMRQHIHFTYAMLFTPWNVKKKAIRSTHSL</sequence>
<proteinExistence type="predicted"/>
<dbReference type="Gene3D" id="1.10.10.10">
    <property type="entry name" value="Winged helix-like DNA-binding domain superfamily/Winged helix DNA-binding domain"/>
    <property type="match status" value="1"/>
</dbReference>
<name>A0A2A4T6Y4_9DELT</name>
<dbReference type="InterPro" id="IPR011711">
    <property type="entry name" value="GntR_C"/>
</dbReference>
<dbReference type="Pfam" id="PF07729">
    <property type="entry name" value="FCD"/>
    <property type="match status" value="1"/>
</dbReference>
<evidence type="ECO:0000256" key="3">
    <source>
        <dbReference type="ARBA" id="ARBA00023163"/>
    </source>
</evidence>
<dbReference type="PROSITE" id="PS50949">
    <property type="entry name" value="HTH_GNTR"/>
    <property type="match status" value="1"/>
</dbReference>
<dbReference type="Proteomes" id="UP000218113">
    <property type="component" value="Unassembled WGS sequence"/>
</dbReference>
<dbReference type="Gene3D" id="1.20.120.530">
    <property type="entry name" value="GntR ligand-binding domain-like"/>
    <property type="match status" value="1"/>
</dbReference>
<dbReference type="GO" id="GO:0003677">
    <property type="term" value="F:DNA binding"/>
    <property type="evidence" value="ECO:0007669"/>
    <property type="project" value="UniProtKB-KW"/>
</dbReference>